<keyword evidence="2" id="KW-1185">Reference proteome</keyword>
<comment type="caution">
    <text evidence="1">The sequence shown here is derived from an EMBL/GenBank/DDBJ whole genome shotgun (WGS) entry which is preliminary data.</text>
</comment>
<protein>
    <submittedName>
        <fullName evidence="1">Uncharacterized protein</fullName>
    </submittedName>
</protein>
<dbReference type="AlphaFoldDB" id="A0AAV2SPE3"/>
<dbReference type="EMBL" id="CAXKWB010097441">
    <property type="protein sequence ID" value="CAL4221580.1"/>
    <property type="molecule type" value="Genomic_DNA"/>
</dbReference>
<dbReference type="Proteomes" id="UP001497623">
    <property type="component" value="Unassembled WGS sequence"/>
</dbReference>
<sequence length="117" mass="13215">MFLIQKKKHMEMPVQLKEIKNFLKEKSDLKLFSFRSPKANLTLKSALNVTKCHNSFVFGSETNHVTIYWGGLGGGGGICQWLLDHSADPLLTYRDTDGKTAADNARSRNYNDLFSMS</sequence>
<evidence type="ECO:0000313" key="2">
    <source>
        <dbReference type="Proteomes" id="UP001497623"/>
    </source>
</evidence>
<accession>A0AAV2SPE3</accession>
<reference evidence="1 2" key="1">
    <citation type="submission" date="2024-05" db="EMBL/GenBank/DDBJ databases">
        <authorList>
            <person name="Wallberg A."/>
        </authorList>
    </citation>
    <scope>NUCLEOTIDE SEQUENCE [LARGE SCALE GENOMIC DNA]</scope>
</reference>
<evidence type="ECO:0000313" key="1">
    <source>
        <dbReference type="EMBL" id="CAL4221580.1"/>
    </source>
</evidence>
<organism evidence="1 2">
    <name type="scientific">Meganyctiphanes norvegica</name>
    <name type="common">Northern krill</name>
    <name type="synonym">Thysanopoda norvegica</name>
    <dbReference type="NCBI Taxonomy" id="48144"/>
    <lineage>
        <taxon>Eukaryota</taxon>
        <taxon>Metazoa</taxon>
        <taxon>Ecdysozoa</taxon>
        <taxon>Arthropoda</taxon>
        <taxon>Crustacea</taxon>
        <taxon>Multicrustacea</taxon>
        <taxon>Malacostraca</taxon>
        <taxon>Eumalacostraca</taxon>
        <taxon>Eucarida</taxon>
        <taxon>Euphausiacea</taxon>
        <taxon>Euphausiidae</taxon>
        <taxon>Meganyctiphanes</taxon>
    </lineage>
</organism>
<proteinExistence type="predicted"/>
<feature type="non-terminal residue" evidence="1">
    <location>
        <position position="117"/>
    </location>
</feature>
<name>A0AAV2SPE3_MEGNR</name>
<gene>
    <name evidence="1" type="ORF">MNOR_LOCUS39128</name>
</gene>